<feature type="domain" description="LysM" evidence="2">
    <location>
        <begin position="15"/>
        <end position="68"/>
    </location>
</feature>
<evidence type="ECO:0000313" key="4">
    <source>
        <dbReference type="Proteomes" id="UP000008212"/>
    </source>
</evidence>
<dbReference type="PaxDb" id="243275-TDE_0431"/>
<feature type="compositionally biased region" description="Low complexity" evidence="1">
    <location>
        <begin position="74"/>
        <end position="99"/>
    </location>
</feature>
<dbReference type="CDD" id="cd00118">
    <property type="entry name" value="LysM"/>
    <property type="match status" value="1"/>
</dbReference>
<reference evidence="3 4" key="1">
    <citation type="journal article" date="2004" name="Proc. Natl. Acad. Sci. U.S.A.">
        <title>Comparison of the genome of the oral pathogen Treponema denticola with other spirochete genomes.</title>
        <authorList>
            <person name="Seshadri R."/>
            <person name="Myers G.S."/>
            <person name="Tettelin H."/>
            <person name="Eisen J.A."/>
            <person name="Heidelberg J.F."/>
            <person name="Dodson R.J."/>
            <person name="Davidsen T.M."/>
            <person name="DeBoy R.T."/>
            <person name="Fouts D.E."/>
            <person name="Haft D.H."/>
            <person name="Selengut J."/>
            <person name="Ren Q."/>
            <person name="Brinkac L.M."/>
            <person name="Madupu R."/>
            <person name="Kolonay J."/>
            <person name="Durkin S.A."/>
            <person name="Daugherty S.C."/>
            <person name="Shetty J."/>
            <person name="Shvartsbeyn A."/>
            <person name="Gebregeorgis E."/>
            <person name="Geer K."/>
            <person name="Tsegaye G."/>
            <person name="Malek J."/>
            <person name="Ayodeji B."/>
            <person name="Shatsman S."/>
            <person name="McLeod M.P."/>
            <person name="Smajs D."/>
            <person name="Howell J.K."/>
            <person name="Pal S."/>
            <person name="Amin A."/>
            <person name="Vashisth P."/>
            <person name="McNeill T.Z."/>
            <person name="Xiang Q."/>
            <person name="Sodergren E."/>
            <person name="Baca E."/>
            <person name="Weinstock G.M."/>
            <person name="Norris S.J."/>
            <person name="Fraser C.M."/>
            <person name="Paulsen I.T."/>
        </authorList>
    </citation>
    <scope>NUCLEOTIDE SEQUENCE [LARGE SCALE GENOMIC DNA]</scope>
    <source>
        <strain evidence="4">ATCC 35405 / DSM 14222 / CIP 103919 / JCM 8153 / KCTC 15104</strain>
    </source>
</reference>
<gene>
    <name evidence="3" type="ordered locus">TDE_0431</name>
</gene>
<proteinExistence type="predicted"/>
<dbReference type="InterPro" id="IPR036779">
    <property type="entry name" value="LysM_dom_sf"/>
</dbReference>
<feature type="region of interest" description="Disordered" evidence="1">
    <location>
        <begin position="1"/>
        <end position="153"/>
    </location>
</feature>
<dbReference type="Proteomes" id="UP000008212">
    <property type="component" value="Chromosome"/>
</dbReference>
<dbReference type="KEGG" id="tde:TDE_0431"/>
<name>Q73QL2_TREDE</name>
<accession>Q73QL2</accession>
<dbReference type="STRING" id="243275.TDE_0431"/>
<dbReference type="PATRIC" id="fig|243275.7.peg.418"/>
<evidence type="ECO:0000259" key="2">
    <source>
        <dbReference type="PROSITE" id="PS51782"/>
    </source>
</evidence>
<evidence type="ECO:0000313" key="3">
    <source>
        <dbReference type="EMBL" id="AAS10926.1"/>
    </source>
</evidence>
<feature type="compositionally biased region" description="Basic and acidic residues" evidence="1">
    <location>
        <begin position="124"/>
        <end position="134"/>
    </location>
</feature>
<keyword evidence="4" id="KW-1185">Reference proteome</keyword>
<dbReference type="HOGENOM" id="CLU_698170_0_0_12"/>
<dbReference type="InterPro" id="IPR018392">
    <property type="entry name" value="LysM"/>
</dbReference>
<dbReference type="SMART" id="SM00257">
    <property type="entry name" value="LysM"/>
    <property type="match status" value="1"/>
</dbReference>
<dbReference type="OrthoDB" id="370541at2"/>
<dbReference type="Gene3D" id="3.10.350.10">
    <property type="entry name" value="LysM domain"/>
    <property type="match status" value="1"/>
</dbReference>
<dbReference type="PROSITE" id="PS51782">
    <property type="entry name" value="LYSM"/>
    <property type="match status" value="1"/>
</dbReference>
<organism evidence="3 4">
    <name type="scientific">Treponema denticola (strain ATCC 35405 / DSM 14222 / CIP 103919 / JCM 8153 / KCTC 15104)</name>
    <dbReference type="NCBI Taxonomy" id="243275"/>
    <lineage>
        <taxon>Bacteria</taxon>
        <taxon>Pseudomonadati</taxon>
        <taxon>Spirochaetota</taxon>
        <taxon>Spirochaetia</taxon>
        <taxon>Spirochaetales</taxon>
        <taxon>Treponemataceae</taxon>
        <taxon>Treponema</taxon>
    </lineage>
</organism>
<sequence length="374" mass="41326">MINGGKQTSKDENEGDYTVKQGDTLSKIAREHYPDASTKELSEKIKEIAKNSGIENPDLIRPGQKIVFGDKESSVSSSSSTPSEPSQTQTDSSSTTSQEEYGDKTDYSERGDTEPDMTENTPNKQEKSYGKEKQVNGNGQHSSDEKNSNKQESSFGISIADIKTKKGFFKQDNKLKKIDNDKTIDTSEKFKNQLNNLKTITQDIMDGEHKNKNEYDPDANIFKGQDPKSLTNTIVNFVTNHYEKLPLLGGFGLIAGALYLGNETVRNGINSLIETRGTITKPLNENSNFSFSSLPGTSNTKEGETVYYVQPQFGIDIKTPFKSGAGAGNIYVENRIRTNLDVYSTKTGPFPQLTGKDNNPFSTLQVDIGVQIQY</sequence>
<dbReference type="Pfam" id="PF01476">
    <property type="entry name" value="LysM"/>
    <property type="match status" value="1"/>
</dbReference>
<feature type="compositionally biased region" description="Basic and acidic residues" evidence="1">
    <location>
        <begin position="28"/>
        <end position="49"/>
    </location>
</feature>
<protein>
    <submittedName>
        <fullName evidence="3">LysM domain protein</fullName>
    </submittedName>
</protein>
<evidence type="ECO:0000256" key="1">
    <source>
        <dbReference type="SAM" id="MobiDB-lite"/>
    </source>
</evidence>
<dbReference type="EMBL" id="AE017226">
    <property type="protein sequence ID" value="AAS10926.1"/>
    <property type="molecule type" value="Genomic_DNA"/>
</dbReference>
<feature type="compositionally biased region" description="Basic and acidic residues" evidence="1">
    <location>
        <begin position="101"/>
        <end position="113"/>
    </location>
</feature>
<dbReference type="AlphaFoldDB" id="Q73QL2"/>